<evidence type="ECO:0000256" key="4">
    <source>
        <dbReference type="ARBA" id="ARBA00023277"/>
    </source>
</evidence>
<dbReference type="InterPro" id="IPR012341">
    <property type="entry name" value="6hp_glycosidase-like_sf"/>
</dbReference>
<dbReference type="PANTHER" id="PTHR31916:SF15">
    <property type="entry name" value="ALKALINE_NEUTRAL INVERTASE D-RELATED"/>
    <property type="match status" value="1"/>
</dbReference>
<dbReference type="EC" id="3.2.1.26" evidence="6"/>
<keyword evidence="5 6" id="KW-0326">Glycosidase</keyword>
<proteinExistence type="inferred from homology"/>
<comment type="function">
    <text evidence="6">Invertase that cleaves sucrose into glucose and fructose.</text>
</comment>
<dbReference type="InterPro" id="IPR008928">
    <property type="entry name" value="6-hairpin_glycosidase_sf"/>
</dbReference>
<keyword evidence="3 6" id="KW-0378">Hydrolase</keyword>
<name>A0ABQ9KS82_HEVBR</name>
<evidence type="ECO:0000256" key="2">
    <source>
        <dbReference type="ARBA" id="ARBA00007671"/>
    </source>
</evidence>
<protein>
    <recommendedName>
        <fullName evidence="6">Alkaline/neutral invertase</fullName>
        <ecNumber evidence="6">3.2.1.26</ecNumber>
    </recommendedName>
</protein>
<organism evidence="8 9">
    <name type="scientific">Hevea brasiliensis</name>
    <name type="common">Para rubber tree</name>
    <name type="synonym">Siphonia brasiliensis</name>
    <dbReference type="NCBI Taxonomy" id="3981"/>
    <lineage>
        <taxon>Eukaryota</taxon>
        <taxon>Viridiplantae</taxon>
        <taxon>Streptophyta</taxon>
        <taxon>Embryophyta</taxon>
        <taxon>Tracheophyta</taxon>
        <taxon>Spermatophyta</taxon>
        <taxon>Magnoliopsida</taxon>
        <taxon>eudicotyledons</taxon>
        <taxon>Gunneridae</taxon>
        <taxon>Pentapetalae</taxon>
        <taxon>rosids</taxon>
        <taxon>fabids</taxon>
        <taxon>Malpighiales</taxon>
        <taxon>Euphorbiaceae</taxon>
        <taxon>Crotonoideae</taxon>
        <taxon>Micrandreae</taxon>
        <taxon>Hevea</taxon>
    </lineage>
</organism>
<comment type="similarity">
    <text evidence="2 6">Belongs to the glycosyl hydrolase 100 family.</text>
</comment>
<accession>A0ABQ9KS82</accession>
<evidence type="ECO:0000256" key="5">
    <source>
        <dbReference type="ARBA" id="ARBA00023295"/>
    </source>
</evidence>
<dbReference type="InterPro" id="IPR024746">
    <property type="entry name" value="Glyco_hydro_100"/>
</dbReference>
<sequence length="514" mass="58420">MERNLSDIVCYRSRRPSIDEGQASNEEDSSHGPARTHSLDCTKLAELYDSPNARSDHGSSLHLGYSCIDRAAIIADAWNHLRRSIVYFRGQPVGTIAALDHSSNDALNHDQVFVRDFVPSALTFLMNNEPDIVKNFLLKTVNLQAVNFMPASFKVLHNPVGSRDTLVADFGEAAIGRVAPIDSGFWWIILLRAYTKATGDFSLSHTRECQQGMKLILSLCLAEGFDTFPTLLCTDGCCMIDRRMGVYGYPIEIQALFFMALRCALQLLRDEGDGKEFIMMIEKRLSALTYHMHSYFWLDFQQLNNIYRYKPEEYSHTAVNKFNVIPESIPDWVFDFMPMRGGYFIGNVSPARMDFRWFALGNCIAILFSLATKSQSIAMMDLVEEKWQYLVGEMPLKVAYPAMESHEWRIVTGCDPKNTRWSYHNGGSWPECKEELAERRLSKDCWPEYYDGKDGSYIGKQSRKQQTWSVAGYLVAKMLLEDPSLLGILALEEDKRIKPTSLTRANTLPAGFTV</sequence>
<evidence type="ECO:0000256" key="1">
    <source>
        <dbReference type="ARBA" id="ARBA00000094"/>
    </source>
</evidence>
<evidence type="ECO:0000313" key="9">
    <source>
        <dbReference type="Proteomes" id="UP001174677"/>
    </source>
</evidence>
<keyword evidence="9" id="KW-1185">Reference proteome</keyword>
<dbReference type="Pfam" id="PF12899">
    <property type="entry name" value="Glyco_hydro_100"/>
    <property type="match status" value="2"/>
</dbReference>
<evidence type="ECO:0000256" key="7">
    <source>
        <dbReference type="SAM" id="MobiDB-lite"/>
    </source>
</evidence>
<feature type="region of interest" description="Disordered" evidence="7">
    <location>
        <begin position="16"/>
        <end position="37"/>
    </location>
</feature>
<evidence type="ECO:0000256" key="6">
    <source>
        <dbReference type="RuleBase" id="RU367047"/>
    </source>
</evidence>
<dbReference type="Proteomes" id="UP001174677">
    <property type="component" value="Chromosome 16"/>
</dbReference>
<comment type="caution">
    <text evidence="8">The sequence shown here is derived from an EMBL/GenBank/DDBJ whole genome shotgun (WGS) entry which is preliminary data.</text>
</comment>
<reference evidence="8" key="1">
    <citation type="journal article" date="2023" name="Plant Biotechnol. J.">
        <title>Chromosome-level wild Hevea brasiliensis genome provides new tools for genomic-assisted breeding and valuable loci to elevate rubber yield.</title>
        <authorList>
            <person name="Cheng H."/>
            <person name="Song X."/>
            <person name="Hu Y."/>
            <person name="Wu T."/>
            <person name="Yang Q."/>
            <person name="An Z."/>
            <person name="Feng S."/>
            <person name="Deng Z."/>
            <person name="Wu W."/>
            <person name="Zeng X."/>
            <person name="Tu M."/>
            <person name="Wang X."/>
            <person name="Huang H."/>
        </authorList>
    </citation>
    <scope>NUCLEOTIDE SEQUENCE</scope>
    <source>
        <strain evidence="8">MT/VB/25A 57/8</strain>
    </source>
</reference>
<dbReference type="Gene3D" id="1.50.10.10">
    <property type="match status" value="1"/>
</dbReference>
<evidence type="ECO:0000313" key="8">
    <source>
        <dbReference type="EMBL" id="KAJ9146646.1"/>
    </source>
</evidence>
<evidence type="ECO:0000256" key="3">
    <source>
        <dbReference type="ARBA" id="ARBA00022801"/>
    </source>
</evidence>
<comment type="catalytic activity">
    <reaction evidence="1 6">
        <text>Hydrolysis of terminal non-reducing beta-D-fructofuranoside residues in beta-D-fructofuranosides.</text>
        <dbReference type="EC" id="3.2.1.26"/>
    </reaction>
</comment>
<keyword evidence="4 6" id="KW-0119">Carbohydrate metabolism</keyword>
<dbReference type="SUPFAM" id="SSF48208">
    <property type="entry name" value="Six-hairpin glycosidases"/>
    <property type="match status" value="1"/>
</dbReference>
<dbReference type="PANTHER" id="PTHR31916">
    <property type="match status" value="1"/>
</dbReference>
<gene>
    <name evidence="8" type="ORF">P3X46_028883</name>
</gene>
<dbReference type="EMBL" id="JARPOI010000016">
    <property type="protein sequence ID" value="KAJ9146646.1"/>
    <property type="molecule type" value="Genomic_DNA"/>
</dbReference>